<dbReference type="Proteomes" id="UP000094527">
    <property type="component" value="Unassembled WGS sequence"/>
</dbReference>
<keyword evidence="7 9" id="KW-1133">Transmembrane helix</keyword>
<evidence type="ECO:0000256" key="8">
    <source>
        <dbReference type="ARBA" id="ARBA00023136"/>
    </source>
</evidence>
<keyword evidence="4 9" id="KW-0812">Transmembrane</keyword>
<comment type="caution">
    <text evidence="11">The sequence shown here is derived from an EMBL/GenBank/DDBJ whole genome shotgun (WGS) entry which is preliminary data.</text>
</comment>
<accession>A0A1D2NA84</accession>
<sequence length="472" mass="54772">MASKQSRLDRLFRSGQFTYPKRNARPPSPRENASFIQVLLVSWLLPLLQLGMKRELTEMDLYPTLFEDYADHIGDKLEIQWGDHIEKRKKKKKKPSIAKLLMSTYGKKFLFFGMFSLAEETIFRMIQVIAIGYVLDYFEGNYLTTLTGTVIFGVGGILLGAASFIITFHWSVFNMHHVCTHIRLGLSSLVYRKILHLNHASMRSSTVGQIVTMIASDLHRFDRKHIHINYLWIAPLHLIVVIYILYFHFNYGGSSLIGLTVLLFFTFTQYFMAKKFHQMRQKRVESSDLRIRAVVEIINAFYTIKVHCWERFFYDKAMDNRRQEVKILRTTLFLKLLNTALGFIVTKMAVFMTLLFAFIFEDPGSIHSKRVFVTLVMYEHVRVNFMVLFPHAINDMAELSSACTRINSFLTLEELQLPVDSEEALNNAIEGPDRSPCIVLHNLTCRWYKGENFHLEHINLKAQSGQLIVVCG</sequence>
<comment type="similarity">
    <text evidence="2">Belongs to the ABC transporter superfamily. ABCC family. Conjugate transporter (TC 3.A.1.208) subfamily.</text>
</comment>
<dbReference type="OrthoDB" id="6500128at2759"/>
<evidence type="ECO:0000313" key="12">
    <source>
        <dbReference type="Proteomes" id="UP000094527"/>
    </source>
</evidence>
<dbReference type="OMA" id="MVASCER"/>
<evidence type="ECO:0000256" key="7">
    <source>
        <dbReference type="ARBA" id="ARBA00022989"/>
    </source>
</evidence>
<keyword evidence="5" id="KW-0547">Nucleotide-binding</keyword>
<keyword evidence="8 9" id="KW-0472">Membrane</keyword>
<dbReference type="Pfam" id="PF00664">
    <property type="entry name" value="ABC_membrane"/>
    <property type="match status" value="1"/>
</dbReference>
<name>A0A1D2NA84_ORCCI</name>
<feature type="transmembrane region" description="Helical" evidence="9">
    <location>
        <begin position="255"/>
        <end position="273"/>
    </location>
</feature>
<evidence type="ECO:0000259" key="10">
    <source>
        <dbReference type="PROSITE" id="PS50929"/>
    </source>
</evidence>
<dbReference type="GO" id="GO:0140359">
    <property type="term" value="F:ABC-type transporter activity"/>
    <property type="evidence" value="ECO:0007669"/>
    <property type="project" value="InterPro"/>
</dbReference>
<keyword evidence="3" id="KW-0813">Transport</keyword>
<dbReference type="Gene3D" id="1.20.1560.10">
    <property type="entry name" value="ABC transporter type 1, transmembrane domain"/>
    <property type="match status" value="1"/>
</dbReference>
<evidence type="ECO:0000256" key="2">
    <source>
        <dbReference type="ARBA" id="ARBA00009726"/>
    </source>
</evidence>
<dbReference type="InterPro" id="IPR036640">
    <property type="entry name" value="ABC1_TM_sf"/>
</dbReference>
<dbReference type="AlphaFoldDB" id="A0A1D2NA84"/>
<evidence type="ECO:0000256" key="3">
    <source>
        <dbReference type="ARBA" id="ARBA00022448"/>
    </source>
</evidence>
<feature type="domain" description="ABC transmembrane type-1" evidence="10">
    <location>
        <begin position="121"/>
        <end position="360"/>
    </location>
</feature>
<evidence type="ECO:0000256" key="9">
    <source>
        <dbReference type="SAM" id="Phobius"/>
    </source>
</evidence>
<feature type="transmembrane region" description="Helical" evidence="9">
    <location>
        <begin position="230"/>
        <end position="249"/>
    </location>
</feature>
<dbReference type="PANTHER" id="PTHR24223">
    <property type="entry name" value="ATP-BINDING CASSETTE SUB-FAMILY C"/>
    <property type="match status" value="1"/>
</dbReference>
<keyword evidence="6" id="KW-0067">ATP-binding</keyword>
<dbReference type="InterPro" id="IPR011527">
    <property type="entry name" value="ABC1_TM_dom"/>
</dbReference>
<organism evidence="11 12">
    <name type="scientific">Orchesella cincta</name>
    <name type="common">Springtail</name>
    <name type="synonym">Podura cincta</name>
    <dbReference type="NCBI Taxonomy" id="48709"/>
    <lineage>
        <taxon>Eukaryota</taxon>
        <taxon>Metazoa</taxon>
        <taxon>Ecdysozoa</taxon>
        <taxon>Arthropoda</taxon>
        <taxon>Hexapoda</taxon>
        <taxon>Collembola</taxon>
        <taxon>Entomobryomorpha</taxon>
        <taxon>Entomobryoidea</taxon>
        <taxon>Orchesellidae</taxon>
        <taxon>Orchesellinae</taxon>
        <taxon>Orchesella</taxon>
    </lineage>
</organism>
<proteinExistence type="inferred from homology"/>
<dbReference type="EMBL" id="LJIJ01000122">
    <property type="protein sequence ID" value="ODN02161.1"/>
    <property type="molecule type" value="Genomic_DNA"/>
</dbReference>
<evidence type="ECO:0000256" key="6">
    <source>
        <dbReference type="ARBA" id="ARBA00022840"/>
    </source>
</evidence>
<evidence type="ECO:0000256" key="1">
    <source>
        <dbReference type="ARBA" id="ARBA00004141"/>
    </source>
</evidence>
<feature type="transmembrane region" description="Helical" evidence="9">
    <location>
        <begin position="109"/>
        <end position="135"/>
    </location>
</feature>
<dbReference type="GO" id="GO:0005524">
    <property type="term" value="F:ATP binding"/>
    <property type="evidence" value="ECO:0007669"/>
    <property type="project" value="UniProtKB-KW"/>
</dbReference>
<comment type="subcellular location">
    <subcellularLocation>
        <location evidence="1">Membrane</location>
        <topology evidence="1">Multi-pass membrane protein</topology>
    </subcellularLocation>
</comment>
<dbReference type="STRING" id="48709.A0A1D2NA84"/>
<dbReference type="InterPro" id="IPR050173">
    <property type="entry name" value="ABC_transporter_C-like"/>
</dbReference>
<dbReference type="PANTHER" id="PTHR24223:SF456">
    <property type="entry name" value="MULTIDRUG RESISTANCE-ASSOCIATED PROTEIN LETHAL(2)03659"/>
    <property type="match status" value="1"/>
</dbReference>
<gene>
    <name evidence="11" type="ORF">Ocin01_04521</name>
</gene>
<feature type="transmembrane region" description="Helical" evidence="9">
    <location>
        <begin position="150"/>
        <end position="173"/>
    </location>
</feature>
<evidence type="ECO:0000256" key="4">
    <source>
        <dbReference type="ARBA" id="ARBA00022692"/>
    </source>
</evidence>
<reference evidence="11 12" key="1">
    <citation type="journal article" date="2016" name="Genome Biol. Evol.">
        <title>Gene Family Evolution Reflects Adaptation to Soil Environmental Stressors in the Genome of the Collembolan Orchesella cincta.</title>
        <authorList>
            <person name="Faddeeva-Vakhrusheva A."/>
            <person name="Derks M.F."/>
            <person name="Anvar S.Y."/>
            <person name="Agamennone V."/>
            <person name="Suring W."/>
            <person name="Smit S."/>
            <person name="van Straalen N.M."/>
            <person name="Roelofs D."/>
        </authorList>
    </citation>
    <scope>NUCLEOTIDE SEQUENCE [LARGE SCALE GENOMIC DNA]</scope>
    <source>
        <tissue evidence="11">Mixed pool</tissue>
    </source>
</reference>
<protein>
    <submittedName>
        <fullName evidence="11">Multidrug resistance-associated protein 4</fullName>
    </submittedName>
</protein>
<evidence type="ECO:0000256" key="5">
    <source>
        <dbReference type="ARBA" id="ARBA00022741"/>
    </source>
</evidence>
<dbReference type="PROSITE" id="PS50929">
    <property type="entry name" value="ABC_TM1F"/>
    <property type="match status" value="1"/>
</dbReference>
<dbReference type="GO" id="GO:0016020">
    <property type="term" value="C:membrane"/>
    <property type="evidence" value="ECO:0007669"/>
    <property type="project" value="UniProtKB-SubCell"/>
</dbReference>
<dbReference type="SUPFAM" id="SSF90123">
    <property type="entry name" value="ABC transporter transmembrane region"/>
    <property type="match status" value="1"/>
</dbReference>
<keyword evidence="12" id="KW-1185">Reference proteome</keyword>
<evidence type="ECO:0000313" key="11">
    <source>
        <dbReference type="EMBL" id="ODN02161.1"/>
    </source>
</evidence>
<feature type="transmembrane region" description="Helical" evidence="9">
    <location>
        <begin position="336"/>
        <end position="360"/>
    </location>
</feature>